<dbReference type="GO" id="GO:0005615">
    <property type="term" value="C:extracellular space"/>
    <property type="evidence" value="ECO:0007669"/>
    <property type="project" value="TreeGrafter"/>
</dbReference>
<dbReference type="Proteomes" id="UP000199699">
    <property type="component" value="Unassembled WGS sequence"/>
</dbReference>
<dbReference type="GO" id="GO:0008270">
    <property type="term" value="F:zinc ion binding"/>
    <property type="evidence" value="ECO:0007669"/>
    <property type="project" value="InterPro"/>
</dbReference>
<organism evidence="18 19">
    <name type="scientific">Micromonospora nigra</name>
    <dbReference type="NCBI Taxonomy" id="145857"/>
    <lineage>
        <taxon>Bacteria</taxon>
        <taxon>Bacillati</taxon>
        <taxon>Actinomycetota</taxon>
        <taxon>Actinomycetes</taxon>
        <taxon>Micromonosporales</taxon>
        <taxon>Micromonosporaceae</taxon>
        <taxon>Micromonospora</taxon>
    </lineage>
</organism>
<dbReference type="PANTHER" id="PTHR11705">
    <property type="entry name" value="PROTEASE FAMILY M14 CARBOXYPEPTIDASE A,B"/>
    <property type="match status" value="1"/>
</dbReference>
<dbReference type="InterPro" id="IPR057246">
    <property type="entry name" value="CARBOXYPEPT_ZN_1"/>
</dbReference>
<keyword evidence="5" id="KW-0479">Metal-binding</keyword>
<dbReference type="InterPro" id="IPR033810">
    <property type="entry name" value="Carboxypeptidase_T"/>
</dbReference>
<dbReference type="Pfam" id="PF00246">
    <property type="entry name" value="Peptidase_M14"/>
    <property type="match status" value="1"/>
</dbReference>
<accession>A0A1C6ST81</accession>
<sequence length="1036" mass="111702">MRRTRLAIAGVFTLVGALALTTPATARPPSDPGGRDNLEVYVGTVDAGQLDELRRVGVDLGHDHGGTDSSGRTEIETVLSRGQAEKLSRAGVELKVKKVRGKAASQVLREQAATGWTAFRSYSAPGGIRDEITATAARHPKLTKVETIGRSWQGKPILAVKVTRNAKNVPDGQRPAVLYASTQHAREWITTEMTRRLMHHVLDSYGTDPEITRMVNTTELWFLPVANPDGYDHTFTPGNRLWRKNLRDNDGDGRITSGDGVDLNRNFAYKWGYDNEGSSPDPVSETYRGPGPNSEPETKALNRLFKRVGFEFLVNYHSAAQLLLYGVGWQVSTPTPDDVIYEAMVGDDANPAVPGYDPDLSAELYTTNGDTDTHATVRHGTLGFTPEMSTCQAAAASDPDDEWLPEDCVSGFIFPDDEKLIAAEVAKNLPFALSVATSARTPDDPASVVGRDTADFVVDAFDTSYGRSQQVATIARRSLTNVRMHYTVNGARPKTTSVRQWRGGERYGDTHNDYYAELRGKVTGTRPGDRVEVWFTARKRGAGVVASEHFTYRVHDDIGGDVLVLAVEDVTGPSPTQDATTAKYADEIAASLAAAGHSSDVYDVDAMDRTAPHHLGVLSHYDTVVWETGDDIIMRAPGQVPGTVAKAALDTELAVRDYLNEGGKLLVSGKYALFAQSANGAYGYRPDAPPECTDAADPTCLPLFNDFQQYWLGAYGYVSDGGTSPEGQPYGVRGDDGPFGGFAGELNAPGSAGNQDHTASFLTTSSFLPVDQFPQFSSSAPAGWVRPGGAPYDPRTGDWYLFSGQSDETYKRLTRTVDLTGADSGELRFHTSFDIEANWDFMMVEAHEVGSDDWTTLPDANGLTTQVTGDSCESGWVAQLHPFLAHYQGADCSPTGTTGQWHAATGNSGGWKEFVVDLSAYAGKQVEVSISYVSDWSTQGLGVFLDDTRVVVDGVTVTQTSFESDDLGGWTVAGPPTGSSPAAVDWSRSQQAFEEGSVVVTEDTVYLGFGLEGLAPAARDDLVARALTHLSGGPRR</sequence>
<evidence type="ECO:0000256" key="7">
    <source>
        <dbReference type="ARBA" id="ARBA00022801"/>
    </source>
</evidence>
<evidence type="ECO:0000256" key="6">
    <source>
        <dbReference type="ARBA" id="ARBA00022729"/>
    </source>
</evidence>
<keyword evidence="4" id="KW-0645">Protease</keyword>
<dbReference type="SMART" id="SM00631">
    <property type="entry name" value="Zn_pept"/>
    <property type="match status" value="1"/>
</dbReference>
<dbReference type="InterPro" id="IPR000834">
    <property type="entry name" value="Peptidase_M14"/>
</dbReference>
<dbReference type="PANTHER" id="PTHR11705:SF143">
    <property type="entry name" value="SLL0236 PROTEIN"/>
    <property type="match status" value="1"/>
</dbReference>
<dbReference type="FunFam" id="3.40.630.10:FF:000084">
    <property type="entry name" value="Carboxypeptidase B2"/>
    <property type="match status" value="1"/>
</dbReference>
<comment type="function">
    <text evidence="11">Carboxypeptidase that possesses the specificities of both mammalian Cpase A and B. Thus shows broad substrate specificity, being able to cleave Cbz-Gly-Leu, Cbz-Gly-Val, Cbz-Gly-Phe, Cbz-Gly-Lys and Bz-Gly-Arg in vitro.</text>
</comment>
<dbReference type="STRING" id="145857.GA0070616_4535"/>
<evidence type="ECO:0000256" key="10">
    <source>
        <dbReference type="ARBA" id="ARBA00050859"/>
    </source>
</evidence>
<evidence type="ECO:0000256" key="16">
    <source>
        <dbReference type="SAM" id="SignalP"/>
    </source>
</evidence>
<evidence type="ECO:0000256" key="15">
    <source>
        <dbReference type="SAM" id="MobiDB-lite"/>
    </source>
</evidence>
<keyword evidence="6 16" id="KW-0732">Signal</keyword>
<keyword evidence="8" id="KW-0862">Zinc</keyword>
<proteinExistence type="inferred from homology"/>
<evidence type="ECO:0000256" key="11">
    <source>
        <dbReference type="ARBA" id="ARBA00055464"/>
    </source>
</evidence>
<dbReference type="GO" id="GO:0006508">
    <property type="term" value="P:proteolysis"/>
    <property type="evidence" value="ECO:0007669"/>
    <property type="project" value="UniProtKB-KW"/>
</dbReference>
<dbReference type="GO" id="GO:0004181">
    <property type="term" value="F:metallocarboxypeptidase activity"/>
    <property type="evidence" value="ECO:0007669"/>
    <property type="project" value="InterPro"/>
</dbReference>
<feature type="domain" description="Peptidase M14" evidence="17">
    <location>
        <begin position="118"/>
        <end position="439"/>
    </location>
</feature>
<evidence type="ECO:0000313" key="19">
    <source>
        <dbReference type="Proteomes" id="UP000199699"/>
    </source>
</evidence>
<evidence type="ECO:0000313" key="18">
    <source>
        <dbReference type="EMBL" id="SCL32720.1"/>
    </source>
</evidence>
<evidence type="ECO:0000256" key="1">
    <source>
        <dbReference type="ARBA" id="ARBA00001947"/>
    </source>
</evidence>
<evidence type="ECO:0000256" key="2">
    <source>
        <dbReference type="ARBA" id="ARBA00005988"/>
    </source>
</evidence>
<dbReference type="OrthoDB" id="5240362at2"/>
<dbReference type="AlphaFoldDB" id="A0A1C6ST81"/>
<dbReference type="PRINTS" id="PR00765">
    <property type="entry name" value="CRBOXYPTASEA"/>
</dbReference>
<evidence type="ECO:0000256" key="8">
    <source>
        <dbReference type="ARBA" id="ARBA00022833"/>
    </source>
</evidence>
<feature type="chain" id="PRO_5008746067" description="Zinc carboxypeptidase" evidence="16">
    <location>
        <begin position="27"/>
        <end position="1036"/>
    </location>
</feature>
<dbReference type="CDD" id="cd03859">
    <property type="entry name" value="M14_CPT"/>
    <property type="match status" value="1"/>
</dbReference>
<evidence type="ECO:0000256" key="9">
    <source>
        <dbReference type="ARBA" id="ARBA00023049"/>
    </source>
</evidence>
<evidence type="ECO:0000256" key="14">
    <source>
        <dbReference type="PROSITE-ProRule" id="PRU01379"/>
    </source>
</evidence>
<keyword evidence="7" id="KW-0378">Hydrolase</keyword>
<comment type="similarity">
    <text evidence="2 14">Belongs to the peptidase M14 family.</text>
</comment>
<feature type="region of interest" description="Disordered" evidence="15">
    <location>
        <begin position="274"/>
        <end position="295"/>
    </location>
</feature>
<dbReference type="EMBL" id="FMHT01000003">
    <property type="protein sequence ID" value="SCL32720.1"/>
    <property type="molecule type" value="Genomic_DNA"/>
</dbReference>
<feature type="active site" description="Proton donor/acceptor" evidence="14">
    <location>
        <position position="387"/>
    </location>
</feature>
<dbReference type="Gene3D" id="3.40.630.10">
    <property type="entry name" value="Zn peptidases"/>
    <property type="match status" value="1"/>
</dbReference>
<keyword evidence="9" id="KW-0482">Metalloprotease</keyword>
<evidence type="ECO:0000256" key="5">
    <source>
        <dbReference type="ARBA" id="ARBA00022723"/>
    </source>
</evidence>
<dbReference type="SUPFAM" id="SSF53187">
    <property type="entry name" value="Zn-dependent exopeptidases"/>
    <property type="match status" value="1"/>
</dbReference>
<evidence type="ECO:0000256" key="4">
    <source>
        <dbReference type="ARBA" id="ARBA00022670"/>
    </source>
</evidence>
<comment type="catalytic activity">
    <reaction evidence="10">
        <text>Releases a C-terminal residue, which may be hydrophobic or positively charged.</text>
        <dbReference type="EC" id="3.4.17.18"/>
    </reaction>
</comment>
<dbReference type="Pfam" id="PF20773">
    <property type="entry name" value="InhA-like_MAM"/>
    <property type="match status" value="2"/>
</dbReference>
<evidence type="ECO:0000259" key="17">
    <source>
        <dbReference type="PROSITE" id="PS52035"/>
    </source>
</evidence>
<keyword evidence="19" id="KW-1185">Reference proteome</keyword>
<evidence type="ECO:0000256" key="3">
    <source>
        <dbReference type="ARBA" id="ARBA00022645"/>
    </source>
</evidence>
<dbReference type="RefSeq" id="WP_091086621.1">
    <property type="nucleotide sequence ID" value="NZ_FMHT01000003.1"/>
</dbReference>
<protein>
    <recommendedName>
        <fullName evidence="13">Zinc carboxypeptidase</fullName>
        <ecNumber evidence="12">3.4.17.18</ecNumber>
    </recommendedName>
</protein>
<keyword evidence="3" id="KW-0121">Carboxypeptidase</keyword>
<dbReference type="PROSITE" id="PS52035">
    <property type="entry name" value="PEPTIDASE_M14"/>
    <property type="match status" value="1"/>
</dbReference>
<reference evidence="18 19" key="1">
    <citation type="submission" date="2016-06" db="EMBL/GenBank/DDBJ databases">
        <authorList>
            <person name="Kjaerup R.B."/>
            <person name="Dalgaard T.S."/>
            <person name="Juul-Madsen H.R."/>
        </authorList>
    </citation>
    <scope>NUCLEOTIDE SEQUENCE [LARGE SCALE GENOMIC DNA]</scope>
    <source>
        <strain evidence="18 19">DSM 43818</strain>
    </source>
</reference>
<comment type="cofactor">
    <cofactor evidence="1">
        <name>Zn(2+)</name>
        <dbReference type="ChEBI" id="CHEBI:29105"/>
    </cofactor>
</comment>
<name>A0A1C6ST81_9ACTN</name>
<dbReference type="PROSITE" id="PS00132">
    <property type="entry name" value="CARBOXYPEPT_ZN_1"/>
    <property type="match status" value="1"/>
</dbReference>
<feature type="signal peptide" evidence="16">
    <location>
        <begin position="1"/>
        <end position="26"/>
    </location>
</feature>
<evidence type="ECO:0000256" key="12">
    <source>
        <dbReference type="ARBA" id="ARBA00066554"/>
    </source>
</evidence>
<gene>
    <name evidence="18" type="ORF">GA0070616_4535</name>
</gene>
<evidence type="ECO:0000256" key="13">
    <source>
        <dbReference type="ARBA" id="ARBA00074273"/>
    </source>
</evidence>
<dbReference type="EC" id="3.4.17.18" evidence="12"/>